<dbReference type="AlphaFoldDB" id="A0A0F8YJU3"/>
<reference evidence="1" key="1">
    <citation type="journal article" date="2015" name="Nature">
        <title>Complex archaea that bridge the gap between prokaryotes and eukaryotes.</title>
        <authorList>
            <person name="Spang A."/>
            <person name="Saw J.H."/>
            <person name="Jorgensen S.L."/>
            <person name="Zaremba-Niedzwiedzka K."/>
            <person name="Martijn J."/>
            <person name="Lind A.E."/>
            <person name="van Eijk R."/>
            <person name="Schleper C."/>
            <person name="Guy L."/>
            <person name="Ettema T.J."/>
        </authorList>
    </citation>
    <scope>NUCLEOTIDE SEQUENCE</scope>
</reference>
<comment type="caution">
    <text evidence="1">The sequence shown here is derived from an EMBL/GenBank/DDBJ whole genome shotgun (WGS) entry which is preliminary data.</text>
</comment>
<gene>
    <name evidence="1" type="ORF">LCGC14_2888400</name>
</gene>
<organism evidence="1">
    <name type="scientific">marine sediment metagenome</name>
    <dbReference type="NCBI Taxonomy" id="412755"/>
    <lineage>
        <taxon>unclassified sequences</taxon>
        <taxon>metagenomes</taxon>
        <taxon>ecological metagenomes</taxon>
    </lineage>
</organism>
<dbReference type="EMBL" id="LAZR01056539">
    <property type="protein sequence ID" value="KKK73975.1"/>
    <property type="molecule type" value="Genomic_DNA"/>
</dbReference>
<evidence type="ECO:0000313" key="1">
    <source>
        <dbReference type="EMBL" id="KKK73975.1"/>
    </source>
</evidence>
<proteinExistence type="predicted"/>
<protein>
    <submittedName>
        <fullName evidence="1">Uncharacterized protein</fullName>
    </submittedName>
</protein>
<name>A0A0F8YJU3_9ZZZZ</name>
<accession>A0A0F8YJU3</accession>
<sequence>MIRDIIIMLLLGGAIILVVFGLVSISNSTPVIVANSKPVVIETPSEAHQNNILILINYINIYIYIY</sequence>